<evidence type="ECO:0000313" key="1">
    <source>
        <dbReference type="EMBL" id="VXA86620.1"/>
    </source>
</evidence>
<dbReference type="EMBL" id="CABWLC010000016">
    <property type="protein sequence ID" value="VXA86620.1"/>
    <property type="molecule type" value="Genomic_DNA"/>
</dbReference>
<organism evidence="1 2">
    <name type="scientific">Aeromonas veronii</name>
    <dbReference type="NCBI Taxonomy" id="654"/>
    <lineage>
        <taxon>Bacteria</taxon>
        <taxon>Pseudomonadati</taxon>
        <taxon>Pseudomonadota</taxon>
        <taxon>Gammaproteobacteria</taxon>
        <taxon>Aeromonadales</taxon>
        <taxon>Aeromonadaceae</taxon>
        <taxon>Aeromonas</taxon>
    </lineage>
</organism>
<proteinExistence type="predicted"/>
<gene>
    <name evidence="1" type="ORF">AERO8C_30191</name>
</gene>
<evidence type="ECO:0000313" key="2">
    <source>
        <dbReference type="Proteomes" id="UP000439123"/>
    </source>
</evidence>
<dbReference type="Proteomes" id="UP000439123">
    <property type="component" value="Unassembled WGS sequence"/>
</dbReference>
<accession>A0A653L792</accession>
<name>A0A653L792_AERVE</name>
<dbReference type="AlphaFoldDB" id="A0A653L792"/>
<sequence length="71" mass="8064">MIHTTLPWVLHVNQEPGGATRDRTADLLHAMQALSQLSYNPFDSRLFEENLVELRGIEPRTSCMPCKRSPS</sequence>
<protein>
    <submittedName>
        <fullName evidence="1">Uncharacterized protein</fullName>
    </submittedName>
</protein>
<reference evidence="1 2" key="1">
    <citation type="submission" date="2019-10" db="EMBL/GenBank/DDBJ databases">
        <authorList>
            <person name="Karimi E."/>
        </authorList>
    </citation>
    <scope>NUCLEOTIDE SEQUENCE [LARGE SCALE GENOMIC DNA]</scope>
    <source>
        <strain evidence="1">Aeromonas sp. 8C</strain>
    </source>
</reference>